<protein>
    <submittedName>
        <fullName evidence="2">RNA-directed DNA polymerase</fullName>
    </submittedName>
</protein>
<dbReference type="GO" id="GO:0003964">
    <property type="term" value="F:RNA-directed DNA polymerase activity"/>
    <property type="evidence" value="ECO:0007669"/>
    <property type="project" value="UniProtKB-KW"/>
</dbReference>
<evidence type="ECO:0000313" key="2">
    <source>
        <dbReference type="EMBL" id="GJT26336.1"/>
    </source>
</evidence>
<dbReference type="EMBL" id="BQNB010014284">
    <property type="protein sequence ID" value="GJT26336.1"/>
    <property type="molecule type" value="Genomic_DNA"/>
</dbReference>
<evidence type="ECO:0000259" key="1">
    <source>
        <dbReference type="Pfam" id="PF07727"/>
    </source>
</evidence>
<feature type="domain" description="Reverse transcriptase Ty1/copia-type" evidence="1">
    <location>
        <begin position="3"/>
        <end position="120"/>
    </location>
</feature>
<accession>A0ABQ5CGY4</accession>
<dbReference type="PANTHER" id="PTHR11439">
    <property type="entry name" value="GAG-POL-RELATED RETROTRANSPOSON"/>
    <property type="match status" value="1"/>
</dbReference>
<name>A0ABQ5CGY4_9ASTR</name>
<dbReference type="SUPFAM" id="SSF56672">
    <property type="entry name" value="DNA/RNA polymerases"/>
    <property type="match status" value="1"/>
</dbReference>
<keyword evidence="2" id="KW-0695">RNA-directed DNA polymerase</keyword>
<keyword evidence="3" id="KW-1185">Reference proteome</keyword>
<reference evidence="2" key="1">
    <citation type="journal article" date="2022" name="Int. J. Mol. Sci.">
        <title>Draft Genome of Tanacetum Coccineum: Genomic Comparison of Closely Related Tanacetum-Family Plants.</title>
        <authorList>
            <person name="Yamashiro T."/>
            <person name="Shiraishi A."/>
            <person name="Nakayama K."/>
            <person name="Satake H."/>
        </authorList>
    </citation>
    <scope>NUCLEOTIDE SEQUENCE</scope>
</reference>
<dbReference type="Proteomes" id="UP001151760">
    <property type="component" value="Unassembled WGS sequence"/>
</dbReference>
<comment type="caution">
    <text evidence="2">The sequence shown here is derived from an EMBL/GenBank/DDBJ whole genome shotgun (WGS) entry which is preliminary data.</text>
</comment>
<dbReference type="PANTHER" id="PTHR11439:SF508">
    <property type="entry name" value="RNA-DIRECTED DNA POLYMERASE"/>
    <property type="match status" value="1"/>
</dbReference>
<dbReference type="InterPro" id="IPR043502">
    <property type="entry name" value="DNA/RNA_pol_sf"/>
</dbReference>
<proteinExistence type="predicted"/>
<dbReference type="Pfam" id="PF07727">
    <property type="entry name" value="RVT_2"/>
    <property type="match status" value="1"/>
</dbReference>
<reference evidence="2" key="2">
    <citation type="submission" date="2022-01" db="EMBL/GenBank/DDBJ databases">
        <authorList>
            <person name="Yamashiro T."/>
            <person name="Shiraishi A."/>
            <person name="Satake H."/>
            <person name="Nakayama K."/>
        </authorList>
    </citation>
    <scope>NUCLEOTIDE SEQUENCE</scope>
</reference>
<keyword evidence="2" id="KW-0808">Transferase</keyword>
<dbReference type="InterPro" id="IPR013103">
    <property type="entry name" value="RVT_2"/>
</dbReference>
<gene>
    <name evidence="2" type="ORF">Tco_0906611</name>
</gene>
<keyword evidence="2" id="KW-0548">Nucleotidyltransferase</keyword>
<organism evidence="2 3">
    <name type="scientific">Tanacetum coccineum</name>
    <dbReference type="NCBI Taxonomy" id="301880"/>
    <lineage>
        <taxon>Eukaryota</taxon>
        <taxon>Viridiplantae</taxon>
        <taxon>Streptophyta</taxon>
        <taxon>Embryophyta</taxon>
        <taxon>Tracheophyta</taxon>
        <taxon>Spermatophyta</taxon>
        <taxon>Magnoliopsida</taxon>
        <taxon>eudicotyledons</taxon>
        <taxon>Gunneridae</taxon>
        <taxon>Pentapetalae</taxon>
        <taxon>asterids</taxon>
        <taxon>campanulids</taxon>
        <taxon>Asterales</taxon>
        <taxon>Asteraceae</taxon>
        <taxon>Asteroideae</taxon>
        <taxon>Anthemideae</taxon>
        <taxon>Anthemidinae</taxon>
        <taxon>Tanacetum</taxon>
    </lineage>
</organism>
<dbReference type="CDD" id="cd09272">
    <property type="entry name" value="RNase_HI_RT_Ty1"/>
    <property type="match status" value="1"/>
</dbReference>
<sequence>MVTIRCLISMSVNQGWPLFQLDVNNAFLYGNLTEDVYITLPLGYFSMDYNKVCKLVKSLYRLKQAPRQWNEKPCSVILENGFQQSKSDYSLFIKAKNNVYIALLVYVDDIVITGNNLDELACKPASTPIESKLVIIDKPINKKDMPLKNITEYQKLLGKLIYLTHTRPDISYVVHSLSQFMHSPLTSHLKLDLRVLKYLKNAPRKGIHISKINSLVLIGYVDSDWAKCKATRRSVTGFSVFFGKPLVSWKSKKQTIVSRSLAEAEYRALATVTCEIMWLLNLLRDFKLEIEKHVLIFCDNKAALQIAVNPVFHDRTKHFEIDLHFVRGKIIEGIIKPLKIESTNNLADMFTKGLSADQLTFLLEGLNMSDPFKNLN</sequence>
<evidence type="ECO:0000313" key="3">
    <source>
        <dbReference type="Proteomes" id="UP001151760"/>
    </source>
</evidence>